<organism evidence="2 3">
    <name type="scientific">Chaetomium globosum (strain ATCC 6205 / CBS 148.51 / DSM 1962 / NBRC 6347 / NRRL 1970)</name>
    <name type="common">Soil fungus</name>
    <dbReference type="NCBI Taxonomy" id="306901"/>
    <lineage>
        <taxon>Eukaryota</taxon>
        <taxon>Fungi</taxon>
        <taxon>Dikarya</taxon>
        <taxon>Ascomycota</taxon>
        <taxon>Pezizomycotina</taxon>
        <taxon>Sordariomycetes</taxon>
        <taxon>Sordariomycetidae</taxon>
        <taxon>Sordariales</taxon>
        <taxon>Chaetomiaceae</taxon>
        <taxon>Chaetomium</taxon>
    </lineage>
</organism>
<evidence type="ECO:0000256" key="1">
    <source>
        <dbReference type="SAM" id="MobiDB-lite"/>
    </source>
</evidence>
<proteinExistence type="predicted"/>
<gene>
    <name evidence="2" type="ORF">CHGG_10040</name>
</gene>
<dbReference type="Proteomes" id="UP000001056">
    <property type="component" value="Unassembled WGS sequence"/>
</dbReference>
<reference evidence="3" key="1">
    <citation type="journal article" date="2015" name="Genome Announc.">
        <title>Draft genome sequence of the cellulolytic fungus Chaetomium globosum.</title>
        <authorList>
            <person name="Cuomo C.A."/>
            <person name="Untereiner W.A."/>
            <person name="Ma L.-J."/>
            <person name="Grabherr M."/>
            <person name="Birren B.W."/>
        </authorList>
    </citation>
    <scope>NUCLEOTIDE SEQUENCE [LARGE SCALE GENOMIC DNA]</scope>
    <source>
        <strain evidence="3">ATCC 6205 / CBS 148.51 / DSM 1962 / NBRC 6347 / NRRL 1970</strain>
    </source>
</reference>
<name>Q2GPR4_CHAGB</name>
<dbReference type="HOGENOM" id="CLU_1434292_0_0_1"/>
<feature type="region of interest" description="Disordered" evidence="1">
    <location>
        <begin position="134"/>
        <end position="155"/>
    </location>
</feature>
<sequence length="189" mass="20704">MLVRRVKEARKLVERSKKERWGHQTRLRQRHESGAPLPTTCCGTVGIIAGPRAVQEIARLSSAEMAGTGSSHSDPIAIPSSPVTSQDFGGDVDDFPDIDDLLPELPIDLTNFERVPSPLQRSVCDLDNQQYPDWSGIDSENESPGADIPNPTEGFLSSTIQGLQSLSQRLTYLLQTREDGAQRVSPPKT</sequence>
<accession>Q2GPR4</accession>
<dbReference type="RefSeq" id="XP_001227967.1">
    <property type="nucleotide sequence ID" value="XM_001227966.1"/>
</dbReference>
<dbReference type="AlphaFoldDB" id="Q2GPR4"/>
<dbReference type="GeneID" id="4396016"/>
<dbReference type="VEuPathDB" id="FungiDB:CHGG_10040"/>
<keyword evidence="3" id="KW-1185">Reference proteome</keyword>
<dbReference type="InParanoid" id="Q2GPR4"/>
<evidence type="ECO:0000313" key="2">
    <source>
        <dbReference type="EMBL" id="EAQ83636.1"/>
    </source>
</evidence>
<dbReference type="EMBL" id="CH408035">
    <property type="protein sequence ID" value="EAQ83636.1"/>
    <property type="molecule type" value="Genomic_DNA"/>
</dbReference>
<evidence type="ECO:0000313" key="3">
    <source>
        <dbReference type="Proteomes" id="UP000001056"/>
    </source>
</evidence>
<protein>
    <submittedName>
        <fullName evidence="2">Uncharacterized protein</fullName>
    </submittedName>
</protein>